<dbReference type="SUPFAM" id="SSF52507">
    <property type="entry name" value="Homo-oligomeric flavin-containing Cys decarboxylases, HFCD"/>
    <property type="match status" value="1"/>
</dbReference>
<sequence length="193" mass="20559">MKFENLTVGFAVTGSFCTLKKTVAHIRDLTENGADVIPIMSEITYNTDTRFGKAEDFISEIKSITGNEIITSIKGAEPIGPKNILDALIIAPCTGNTLSKIALGMTDSCVAMAAKANLRNENPLVIAVSTNDGLGASAQNIAHLMNAKNVYFVPFGQDDAVKKPNSLVADMSKIADTLDFALSGRQIQPILKV</sequence>
<dbReference type="Pfam" id="PF02441">
    <property type="entry name" value="Flavoprotein"/>
    <property type="match status" value="1"/>
</dbReference>
<dbReference type="Gene3D" id="3.40.50.1950">
    <property type="entry name" value="Flavin prenyltransferase-like"/>
    <property type="match status" value="1"/>
</dbReference>
<dbReference type="EMBL" id="JACRTE010000003">
    <property type="protein sequence ID" value="MBC8596075.1"/>
    <property type="molecule type" value="Genomic_DNA"/>
</dbReference>
<dbReference type="GO" id="GO:0003824">
    <property type="term" value="F:catalytic activity"/>
    <property type="evidence" value="ECO:0007669"/>
    <property type="project" value="InterPro"/>
</dbReference>
<dbReference type="RefSeq" id="WP_262431629.1">
    <property type="nucleotide sequence ID" value="NZ_JACRTE010000003.1"/>
</dbReference>
<organism evidence="2 3">
    <name type="scientific">Qingrenia yutianensis</name>
    <dbReference type="NCBI Taxonomy" id="2763676"/>
    <lineage>
        <taxon>Bacteria</taxon>
        <taxon>Bacillati</taxon>
        <taxon>Bacillota</taxon>
        <taxon>Clostridia</taxon>
        <taxon>Eubacteriales</taxon>
        <taxon>Oscillospiraceae</taxon>
        <taxon>Qingrenia</taxon>
    </lineage>
</organism>
<feature type="domain" description="Flavoprotein" evidence="1">
    <location>
        <begin position="8"/>
        <end position="176"/>
    </location>
</feature>
<dbReference type="PIRSF" id="PIRSF001390">
    <property type="entry name" value="Dipicolinate_synth_subunit_B"/>
    <property type="match status" value="1"/>
</dbReference>
<proteinExistence type="predicted"/>
<comment type="caution">
    <text evidence="2">The sequence shown here is derived from an EMBL/GenBank/DDBJ whole genome shotgun (WGS) entry which is preliminary data.</text>
</comment>
<evidence type="ECO:0000313" key="2">
    <source>
        <dbReference type="EMBL" id="MBC8596075.1"/>
    </source>
</evidence>
<dbReference type="InterPro" id="IPR014214">
    <property type="entry name" value="Dipicolinic_acid_synth_B"/>
</dbReference>
<evidence type="ECO:0000313" key="3">
    <source>
        <dbReference type="Proteomes" id="UP000647416"/>
    </source>
</evidence>
<dbReference type="NCBIfam" id="NF006161">
    <property type="entry name" value="PRK08305.1"/>
    <property type="match status" value="1"/>
</dbReference>
<gene>
    <name evidence="2" type="ORF">H8706_04225</name>
</gene>
<accession>A0A926F8V4</accession>
<reference evidence="2" key="1">
    <citation type="submission" date="2020-08" db="EMBL/GenBank/DDBJ databases">
        <title>Genome public.</title>
        <authorList>
            <person name="Liu C."/>
            <person name="Sun Q."/>
        </authorList>
    </citation>
    <scope>NUCLEOTIDE SEQUENCE</scope>
    <source>
        <strain evidence="2">NSJ-50</strain>
    </source>
</reference>
<keyword evidence="3" id="KW-1185">Reference proteome</keyword>
<dbReference type="Proteomes" id="UP000647416">
    <property type="component" value="Unassembled WGS sequence"/>
</dbReference>
<dbReference type="NCBIfam" id="TIGR02852">
    <property type="entry name" value="spore_dpaB"/>
    <property type="match status" value="1"/>
</dbReference>
<dbReference type="InterPro" id="IPR036551">
    <property type="entry name" value="Flavin_trans-like"/>
</dbReference>
<protein>
    <submittedName>
        <fullName evidence="2">Dipicolinate synthase subunit B</fullName>
    </submittedName>
</protein>
<dbReference type="InterPro" id="IPR003382">
    <property type="entry name" value="Flavoprotein"/>
</dbReference>
<dbReference type="AlphaFoldDB" id="A0A926F8V4"/>
<evidence type="ECO:0000259" key="1">
    <source>
        <dbReference type="Pfam" id="PF02441"/>
    </source>
</evidence>
<name>A0A926F8V4_9FIRM</name>